<dbReference type="GO" id="GO:0031956">
    <property type="term" value="F:medium-chain fatty acid-CoA ligase activity"/>
    <property type="evidence" value="ECO:0007669"/>
    <property type="project" value="TreeGrafter"/>
</dbReference>
<sequence>MALPRIGYDVGKVSLRNNCFCFLQEHVDQHPERVCMKWVNTRSKLWFDYNPFARTLTHDTFTYKDVYDWVVHVAAGYQKLGIQKGDLALVYLPMIPWMYAGMFGFQMLGATCIFLDSFARAEHLGYVAKLCKPKVWLSGERGFAMAAGHPDLEAIPIKINMGPCTRTWTARFEDLLKTPEAAEPVPLEQEHTALITFTTGSSGTPKGADRSHRFLAAQHYAIDACLPYLETDLDLPVFPIFSLNNLAAGVPTVLPAINVAEPADTDAYVLYTQIKGEGITTMTLNPSLLNGLNKYCLEKGLTLPGLRRVAVGGAAVSRDVVADFAKIAPQAELVVMYGSTEAEPMCHITGREMLAQRSVTEDDPELVDAGVNVGHFAEGLQYKFIKLVRGPVEVSSDQQWAELEVPRGSVGELLVAGEHVCRAYYNDPEAFRKSKVRDHHGIVWHRTGDLGRLDEKGQVWIVGRLHNVIERAGEYLFPVQPEVILKRQPYTRLAAFLGVPDPQLGEKTVCVIAPKDPADLGNARLCAEREAEIRRIMAKNKIPVDQVIFYPDIPMDLRHRSKVEYAVLRDHLKKAGLV</sequence>
<dbReference type="InterPro" id="IPR000873">
    <property type="entry name" value="AMP-dep_synth/lig_dom"/>
</dbReference>
<feature type="domain" description="AMP-dependent synthetase/ligase" evidence="3">
    <location>
        <begin position="24"/>
        <end position="425"/>
    </location>
</feature>
<comment type="similarity">
    <text evidence="1">Belongs to the ATP-dependent AMP-binding enzyme family.</text>
</comment>
<dbReference type="Gene3D" id="3.30.300.30">
    <property type="match status" value="1"/>
</dbReference>
<dbReference type="AlphaFoldDB" id="A0A367ZCF7"/>
<dbReference type="SUPFAM" id="SSF56801">
    <property type="entry name" value="Acetyl-CoA synthetase-like"/>
    <property type="match status" value="1"/>
</dbReference>
<dbReference type="InterPro" id="IPR020845">
    <property type="entry name" value="AMP-binding_CS"/>
</dbReference>
<keyword evidence="2 4" id="KW-0436">Ligase</keyword>
<dbReference type="Gene3D" id="3.40.50.12780">
    <property type="entry name" value="N-terminal domain of ligase-like"/>
    <property type="match status" value="1"/>
</dbReference>
<accession>A0A367ZCF7</accession>
<dbReference type="GO" id="GO:0006631">
    <property type="term" value="P:fatty acid metabolic process"/>
    <property type="evidence" value="ECO:0007669"/>
    <property type="project" value="TreeGrafter"/>
</dbReference>
<dbReference type="Pfam" id="PF00501">
    <property type="entry name" value="AMP-binding"/>
    <property type="match status" value="1"/>
</dbReference>
<dbReference type="Proteomes" id="UP000252355">
    <property type="component" value="Unassembled WGS sequence"/>
</dbReference>
<evidence type="ECO:0000256" key="1">
    <source>
        <dbReference type="ARBA" id="ARBA00006432"/>
    </source>
</evidence>
<evidence type="ECO:0000256" key="2">
    <source>
        <dbReference type="ARBA" id="ARBA00022598"/>
    </source>
</evidence>
<organism evidence="4 5">
    <name type="scientific">Candidatus Ozemobacter sibiricus</name>
    <dbReference type="NCBI Taxonomy" id="2268124"/>
    <lineage>
        <taxon>Bacteria</taxon>
        <taxon>Candidatus Ozemobacteria</taxon>
        <taxon>Candidatus Ozemobacterales</taxon>
        <taxon>Candidatus Ozemobacteraceae</taxon>
        <taxon>Candidatus Ozemobacter</taxon>
    </lineage>
</organism>
<comment type="caution">
    <text evidence="4">The sequence shown here is derived from an EMBL/GenBank/DDBJ whole genome shotgun (WGS) entry which is preliminary data.</text>
</comment>
<evidence type="ECO:0000313" key="5">
    <source>
        <dbReference type="Proteomes" id="UP000252355"/>
    </source>
</evidence>
<dbReference type="EMBL" id="QOQW01000038">
    <property type="protein sequence ID" value="RCK75784.1"/>
    <property type="molecule type" value="Genomic_DNA"/>
</dbReference>
<dbReference type="PROSITE" id="PS00455">
    <property type="entry name" value="AMP_BINDING"/>
    <property type="match status" value="1"/>
</dbReference>
<evidence type="ECO:0000313" key="4">
    <source>
        <dbReference type="EMBL" id="RCK75784.1"/>
    </source>
</evidence>
<name>A0A367ZCF7_9BACT</name>
<dbReference type="PANTHER" id="PTHR43201:SF5">
    <property type="entry name" value="MEDIUM-CHAIN ACYL-COA LIGASE ACSF2, MITOCHONDRIAL"/>
    <property type="match status" value="1"/>
</dbReference>
<protein>
    <submittedName>
        <fullName evidence="4">AMP-dependent synthetase/ligase in alkane synthesis cluster</fullName>
    </submittedName>
</protein>
<dbReference type="InterPro" id="IPR042099">
    <property type="entry name" value="ANL_N_sf"/>
</dbReference>
<dbReference type="PANTHER" id="PTHR43201">
    <property type="entry name" value="ACYL-COA SYNTHETASE"/>
    <property type="match status" value="1"/>
</dbReference>
<reference evidence="4 5" key="1">
    <citation type="submission" date="2018-05" db="EMBL/GenBank/DDBJ databases">
        <title>A metagenomic window into the 2 km-deep terrestrial subsurface aquifer revealed taxonomically and functionally diverse microbial community comprising novel uncultured bacterial lineages.</title>
        <authorList>
            <person name="Kadnikov V.V."/>
            <person name="Mardanov A.V."/>
            <person name="Beletsky A.V."/>
            <person name="Banks D."/>
            <person name="Pimenov N.V."/>
            <person name="Frank Y.A."/>
            <person name="Karnachuk O.V."/>
            <person name="Ravin N.V."/>
        </authorList>
    </citation>
    <scope>NUCLEOTIDE SEQUENCE [LARGE SCALE GENOMIC DNA]</scope>
    <source>
        <strain evidence="4">BY5</strain>
    </source>
</reference>
<evidence type="ECO:0000259" key="3">
    <source>
        <dbReference type="Pfam" id="PF00501"/>
    </source>
</evidence>
<proteinExistence type="inferred from homology"/>
<dbReference type="InterPro" id="IPR045851">
    <property type="entry name" value="AMP-bd_C_sf"/>
</dbReference>
<gene>
    <name evidence="4" type="ORF">OZSIB_3727</name>
</gene>